<dbReference type="PATRIC" id="fig|571915.4.peg.2514"/>
<evidence type="ECO:0000256" key="1">
    <source>
        <dbReference type="ARBA" id="ARBA00022898"/>
    </source>
</evidence>
<comment type="similarity">
    <text evidence="2 4">Belongs to the pyridoxal phosphate-binding protein YggS/PROSC family.</text>
</comment>
<proteinExistence type="inferred from homology"/>
<evidence type="ECO:0000313" key="6">
    <source>
        <dbReference type="EMBL" id="AKK06666.1"/>
    </source>
</evidence>
<dbReference type="Pfam" id="PF01168">
    <property type="entry name" value="Ala_racemase_N"/>
    <property type="match status" value="1"/>
</dbReference>
<dbReference type="InterPro" id="IPR011078">
    <property type="entry name" value="PyrdxlP_homeostasis"/>
</dbReference>
<dbReference type="AlphaFoldDB" id="A0A0G3GZW1"/>
<keyword evidence="1 2" id="KW-0663">Pyridoxal phosphate</keyword>
<evidence type="ECO:0000256" key="4">
    <source>
        <dbReference type="RuleBase" id="RU004514"/>
    </source>
</evidence>
<dbReference type="FunFam" id="3.20.20.10:FF:000018">
    <property type="entry name" value="Pyridoxal phosphate homeostasis protein"/>
    <property type="match status" value="1"/>
</dbReference>
<dbReference type="GO" id="GO:0030170">
    <property type="term" value="F:pyridoxal phosphate binding"/>
    <property type="evidence" value="ECO:0007669"/>
    <property type="project" value="UniProtKB-UniRule"/>
</dbReference>
<evidence type="ECO:0000256" key="3">
    <source>
        <dbReference type="PIRSR" id="PIRSR004848-1"/>
    </source>
</evidence>
<organism evidence="6 7">
    <name type="scientific">Corynebacterium mustelae</name>
    <dbReference type="NCBI Taxonomy" id="571915"/>
    <lineage>
        <taxon>Bacteria</taxon>
        <taxon>Bacillati</taxon>
        <taxon>Actinomycetota</taxon>
        <taxon>Actinomycetes</taxon>
        <taxon>Mycobacteriales</taxon>
        <taxon>Corynebacteriaceae</taxon>
        <taxon>Corynebacterium</taxon>
    </lineage>
</organism>
<dbReference type="Gene3D" id="3.20.20.10">
    <property type="entry name" value="Alanine racemase"/>
    <property type="match status" value="1"/>
</dbReference>
<dbReference type="SUPFAM" id="SSF51419">
    <property type="entry name" value="PLP-binding barrel"/>
    <property type="match status" value="1"/>
</dbReference>
<dbReference type="NCBIfam" id="TIGR00044">
    <property type="entry name" value="YggS family pyridoxal phosphate-dependent enzyme"/>
    <property type="match status" value="1"/>
</dbReference>
<gene>
    <name evidence="6" type="ORF">CMUST_11775</name>
</gene>
<dbReference type="HAMAP" id="MF_02087">
    <property type="entry name" value="PLP_homeostasis"/>
    <property type="match status" value="1"/>
</dbReference>
<feature type="modified residue" description="N6-(pyridoxal phosphate)lysine" evidence="2 3">
    <location>
        <position position="40"/>
    </location>
</feature>
<reference evidence="7" key="2">
    <citation type="submission" date="2015-05" db="EMBL/GenBank/DDBJ databases">
        <title>Complete genome sequence of Corynebacterium mustelae DSM 45274, isolated from various tissues of a male ferret with lethal sepsis.</title>
        <authorList>
            <person name="Ruckert C."/>
            <person name="Albersmeier A."/>
            <person name="Winkler A."/>
            <person name="Tauch A."/>
        </authorList>
    </citation>
    <scope>NUCLEOTIDE SEQUENCE [LARGE SCALE GENOMIC DNA]</scope>
    <source>
        <strain evidence="7">DSM 45274</strain>
    </source>
</reference>
<comment type="cofactor">
    <cofactor evidence="3">
        <name>pyridoxal 5'-phosphate</name>
        <dbReference type="ChEBI" id="CHEBI:597326"/>
    </cofactor>
</comment>
<dbReference type="PIRSF" id="PIRSF004848">
    <property type="entry name" value="YBL036c_PLPDEIII"/>
    <property type="match status" value="1"/>
</dbReference>
<dbReference type="PANTHER" id="PTHR10146:SF14">
    <property type="entry name" value="PYRIDOXAL PHOSPHATE HOMEOSTASIS PROTEIN"/>
    <property type="match status" value="1"/>
</dbReference>
<sequence>MPSTVAEFRANFSAVSSTVAEAASAAERNPEEIRIIAVSKTFPVTQALLAAEAGIKTLGENRPQELTEKAAEFNQRGITDVTWCAIGHLQRNKAKDIAQWADEFHALDSVRLAQALDSRLATLGRTLDVFIQVNTSGEEQKGGLAPTDVEKFLTDIVPLNHLKVRGLMTMARFSSEETVVRPSFAALRNLRDTLSPNLPEGMSLAELSMGMSGDFHWAIAEGATSVRIGTAIFGHRPHSPYQN</sequence>
<keyword evidence="7" id="KW-1185">Reference proteome</keyword>
<reference evidence="6 7" key="1">
    <citation type="journal article" date="2015" name="Genome Announc.">
        <title>Complete Genome Sequence of the Type Strain Corynebacterium mustelae DSM 45274, Isolated from Various Tissues of a Male Ferret with Lethal Sepsis.</title>
        <authorList>
            <person name="Ruckert C."/>
            <person name="Eimer J."/>
            <person name="Winkler A."/>
            <person name="Tauch A."/>
        </authorList>
    </citation>
    <scope>NUCLEOTIDE SEQUENCE [LARGE SCALE GENOMIC DNA]</scope>
    <source>
        <strain evidence="6 7">DSM 45274</strain>
    </source>
</reference>
<evidence type="ECO:0000256" key="2">
    <source>
        <dbReference type="HAMAP-Rule" id="MF_02087"/>
    </source>
</evidence>
<protein>
    <recommendedName>
        <fullName evidence="2">Pyridoxal phosphate homeostasis protein</fullName>
        <shortName evidence="2">PLP homeostasis protein</shortName>
    </recommendedName>
</protein>
<dbReference type="PANTHER" id="PTHR10146">
    <property type="entry name" value="PROLINE SYNTHETASE CO-TRANSCRIBED BACTERIAL HOMOLOG PROTEIN"/>
    <property type="match status" value="1"/>
</dbReference>
<dbReference type="CDD" id="cd00635">
    <property type="entry name" value="PLPDE_III_YBL036c_like"/>
    <property type="match status" value="1"/>
</dbReference>
<dbReference type="EMBL" id="CP011542">
    <property type="protein sequence ID" value="AKK06666.1"/>
    <property type="molecule type" value="Genomic_DNA"/>
</dbReference>
<dbReference type="InterPro" id="IPR001608">
    <property type="entry name" value="Ala_racemase_N"/>
</dbReference>
<accession>A0A0G3GZW1</accession>
<comment type="function">
    <text evidence="2">Pyridoxal 5'-phosphate (PLP)-binding protein, which is involved in PLP homeostasis.</text>
</comment>
<evidence type="ECO:0000313" key="7">
    <source>
        <dbReference type="Proteomes" id="UP000035199"/>
    </source>
</evidence>
<dbReference type="InterPro" id="IPR029066">
    <property type="entry name" value="PLP-binding_barrel"/>
</dbReference>
<name>A0A0G3GZW1_9CORY</name>
<dbReference type="KEGG" id="cmv:CMUST_11775"/>
<evidence type="ECO:0000259" key="5">
    <source>
        <dbReference type="Pfam" id="PF01168"/>
    </source>
</evidence>
<dbReference type="STRING" id="571915.CMUST_11775"/>
<feature type="domain" description="Alanine racemase N-terminal" evidence="5">
    <location>
        <begin position="32"/>
        <end position="237"/>
    </location>
</feature>
<dbReference type="Proteomes" id="UP000035199">
    <property type="component" value="Chromosome"/>
</dbReference>